<keyword evidence="1" id="KW-0812">Transmembrane</keyword>
<feature type="transmembrane region" description="Helical" evidence="1">
    <location>
        <begin position="6"/>
        <end position="25"/>
    </location>
</feature>
<reference evidence="3 5" key="2">
    <citation type="submission" date="2018-06" db="EMBL/GenBank/DDBJ databases">
        <authorList>
            <consortium name="Pathogen Informatics"/>
            <person name="Doyle S."/>
        </authorList>
    </citation>
    <scope>NUCLEOTIDE SEQUENCE [LARGE SCALE GENOMIC DNA]</scope>
    <source>
        <strain evidence="3 5">NCTC10338</strain>
    </source>
</reference>
<evidence type="ECO:0000313" key="5">
    <source>
        <dbReference type="Proteomes" id="UP000255295"/>
    </source>
</evidence>
<name>A0A2S0K0Q8_LYSSH</name>
<evidence type="ECO:0000313" key="3">
    <source>
        <dbReference type="EMBL" id="SUV17181.1"/>
    </source>
</evidence>
<reference evidence="2 4" key="1">
    <citation type="submission" date="2017-03" db="EMBL/GenBank/DDBJ databases">
        <title>The whole genome sequencing and assembly of Lysinibacillus sphaericus DSM 28T strain.</title>
        <authorList>
            <person name="Lee Y.-J."/>
            <person name="Yi H."/>
            <person name="Bahn Y.-S."/>
            <person name="Kim J.F."/>
            <person name="Lee D.-W."/>
        </authorList>
    </citation>
    <scope>NUCLEOTIDE SEQUENCE [LARGE SCALE GENOMIC DNA]</scope>
    <source>
        <strain evidence="2 4">DSM 28</strain>
    </source>
</reference>
<evidence type="ECO:0000256" key="1">
    <source>
        <dbReference type="SAM" id="Phobius"/>
    </source>
</evidence>
<organism evidence="2 4">
    <name type="scientific">Lysinibacillus sphaericus</name>
    <name type="common">Bacillus sphaericus</name>
    <dbReference type="NCBI Taxonomy" id="1421"/>
    <lineage>
        <taxon>Bacteria</taxon>
        <taxon>Bacillati</taxon>
        <taxon>Bacillota</taxon>
        <taxon>Bacilli</taxon>
        <taxon>Bacillales</taxon>
        <taxon>Bacillaceae</taxon>
        <taxon>Lysinibacillus</taxon>
    </lineage>
</organism>
<dbReference type="Proteomes" id="UP000255295">
    <property type="component" value="Unassembled WGS sequence"/>
</dbReference>
<dbReference type="RefSeq" id="WP_024361729.1">
    <property type="nucleotide sequence ID" value="NZ_BJNS01000010.1"/>
</dbReference>
<dbReference type="EMBL" id="UFSZ01000001">
    <property type="protein sequence ID" value="SUV17181.1"/>
    <property type="molecule type" value="Genomic_DNA"/>
</dbReference>
<dbReference type="Pfam" id="PF19754">
    <property type="entry name" value="DUF6241"/>
    <property type="match status" value="1"/>
</dbReference>
<dbReference type="AlphaFoldDB" id="A0A2S0K0Q8"/>
<dbReference type="Proteomes" id="UP000238825">
    <property type="component" value="Chromosome"/>
</dbReference>
<evidence type="ECO:0000313" key="2">
    <source>
        <dbReference type="EMBL" id="AVK96975.1"/>
    </source>
</evidence>
<gene>
    <name evidence="2" type="ORF">LS41612_12215</name>
    <name evidence="3" type="ORF">NCTC10338_02273</name>
</gene>
<dbReference type="InterPro" id="IPR046208">
    <property type="entry name" value="DUF6241"/>
</dbReference>
<protein>
    <submittedName>
        <fullName evidence="2">Uncharacterized protein</fullName>
    </submittedName>
</protein>
<sequence>MNKRYLWRVLFVVVVLSVSGAFWIINKNDKEKEFDIAEEKMEESIAPKKRDLSWVDGVHADMLDDWKSGDKTFDERLVQEVMLKMTYQKLDTQEKEGSIEITPERIDNLMQISEEEKAVFFHSELYLDILKRWKENDFSTVKDDNQLLHSLYDR</sequence>
<keyword evidence="1" id="KW-1133">Transmembrane helix</keyword>
<dbReference type="GeneID" id="48276964"/>
<proteinExistence type="predicted"/>
<evidence type="ECO:0000313" key="4">
    <source>
        <dbReference type="Proteomes" id="UP000238825"/>
    </source>
</evidence>
<dbReference type="EMBL" id="CP019980">
    <property type="protein sequence ID" value="AVK96975.1"/>
    <property type="molecule type" value="Genomic_DNA"/>
</dbReference>
<accession>A0A2S0K0Q8</accession>
<keyword evidence="1" id="KW-0472">Membrane</keyword>